<dbReference type="GO" id="GO:0003676">
    <property type="term" value="F:nucleic acid binding"/>
    <property type="evidence" value="ECO:0007669"/>
    <property type="project" value="InterPro"/>
</dbReference>
<accession>A0A1F5DNN5</accession>
<dbReference type="SUPFAM" id="SSF53098">
    <property type="entry name" value="Ribonuclease H-like"/>
    <property type="match status" value="1"/>
</dbReference>
<evidence type="ECO:0000313" key="2">
    <source>
        <dbReference type="EMBL" id="OGD56735.1"/>
    </source>
</evidence>
<dbReference type="PANTHER" id="PTHR46387">
    <property type="entry name" value="POLYNUCLEOTIDYL TRANSFERASE, RIBONUCLEASE H-LIKE SUPERFAMILY PROTEIN"/>
    <property type="match status" value="1"/>
</dbReference>
<sequence length="150" mass="17282">MVKLTINCDGGARGNPGPAGIGILIEKDKQDNRDNQDNQVKISKHIGTATNNQAEYKAVIEALNWIIDHRSQFTDDLEIEFFLDSQLVVEQLNQRYKLKNEGLKPLFWEIRELIMKIGGRVLFKYIPREENKEADRLVNEALDNRKRSTT</sequence>
<dbReference type="InterPro" id="IPR036397">
    <property type="entry name" value="RNaseH_sf"/>
</dbReference>
<dbReference type="Proteomes" id="UP000178764">
    <property type="component" value="Unassembled WGS sequence"/>
</dbReference>
<dbReference type="Gene3D" id="3.30.420.10">
    <property type="entry name" value="Ribonuclease H-like superfamily/Ribonuclease H"/>
    <property type="match status" value="1"/>
</dbReference>
<evidence type="ECO:0000313" key="3">
    <source>
        <dbReference type="Proteomes" id="UP000178764"/>
    </source>
</evidence>
<proteinExistence type="predicted"/>
<dbReference type="AlphaFoldDB" id="A0A1F5DNN5"/>
<dbReference type="Pfam" id="PF13456">
    <property type="entry name" value="RVT_3"/>
    <property type="match status" value="1"/>
</dbReference>
<gene>
    <name evidence="2" type="ORF">A2V71_04300</name>
</gene>
<dbReference type="PROSITE" id="PS50879">
    <property type="entry name" value="RNASE_H_1"/>
    <property type="match status" value="1"/>
</dbReference>
<evidence type="ECO:0000259" key="1">
    <source>
        <dbReference type="PROSITE" id="PS50879"/>
    </source>
</evidence>
<dbReference type="InterPro" id="IPR002156">
    <property type="entry name" value="RNaseH_domain"/>
</dbReference>
<reference evidence="2 3" key="1">
    <citation type="journal article" date="2016" name="Nat. Commun.">
        <title>Thousands of microbial genomes shed light on interconnected biogeochemical processes in an aquifer system.</title>
        <authorList>
            <person name="Anantharaman K."/>
            <person name="Brown C.T."/>
            <person name="Hug L.A."/>
            <person name="Sharon I."/>
            <person name="Castelle C.J."/>
            <person name="Probst A.J."/>
            <person name="Thomas B.C."/>
            <person name="Singh A."/>
            <person name="Wilkins M.J."/>
            <person name="Karaoz U."/>
            <person name="Brodie E.L."/>
            <person name="Williams K.H."/>
            <person name="Hubbard S.S."/>
            <person name="Banfield J.F."/>
        </authorList>
    </citation>
    <scope>NUCLEOTIDE SEQUENCE [LARGE SCALE GENOMIC DNA]</scope>
</reference>
<dbReference type="CDD" id="cd09279">
    <property type="entry name" value="RNase_HI_like"/>
    <property type="match status" value="1"/>
</dbReference>
<dbReference type="GO" id="GO:0004523">
    <property type="term" value="F:RNA-DNA hybrid ribonuclease activity"/>
    <property type="evidence" value="ECO:0007669"/>
    <property type="project" value="InterPro"/>
</dbReference>
<comment type="caution">
    <text evidence="2">The sequence shown here is derived from an EMBL/GenBank/DDBJ whole genome shotgun (WGS) entry which is preliminary data.</text>
</comment>
<dbReference type="InterPro" id="IPR012337">
    <property type="entry name" value="RNaseH-like_sf"/>
</dbReference>
<dbReference type="PANTHER" id="PTHR46387:SF2">
    <property type="entry name" value="RIBONUCLEASE HI"/>
    <property type="match status" value="1"/>
</dbReference>
<dbReference type="EMBL" id="MEZT01000014">
    <property type="protein sequence ID" value="OGD56735.1"/>
    <property type="molecule type" value="Genomic_DNA"/>
</dbReference>
<organism evidence="2 3">
    <name type="scientific">Candidatus Berkelbacteria bacterium RBG_13_40_8</name>
    <dbReference type="NCBI Taxonomy" id="1797467"/>
    <lineage>
        <taxon>Bacteria</taxon>
        <taxon>Candidatus Berkelbacteria</taxon>
    </lineage>
</organism>
<name>A0A1F5DNN5_9BACT</name>
<protein>
    <recommendedName>
        <fullName evidence="1">RNase H type-1 domain-containing protein</fullName>
    </recommendedName>
</protein>
<feature type="domain" description="RNase H type-1" evidence="1">
    <location>
        <begin position="1"/>
        <end position="143"/>
    </location>
</feature>